<keyword evidence="5" id="KW-1185">Reference proteome</keyword>
<protein>
    <submittedName>
        <fullName evidence="4">Lytic transglycosylase catalytic</fullName>
    </submittedName>
</protein>
<dbReference type="InterPro" id="IPR008258">
    <property type="entry name" value="Transglycosylase_SLT_dom_1"/>
</dbReference>
<dbReference type="PANTHER" id="PTHR37423:SF2">
    <property type="entry name" value="MEMBRANE-BOUND LYTIC MUREIN TRANSGLYCOSYLASE C"/>
    <property type="match status" value="1"/>
</dbReference>
<dbReference type="AlphaFoldDB" id="A0A0L6W0K9"/>
<evidence type="ECO:0000313" key="4">
    <source>
        <dbReference type="EMBL" id="KNZ68619.1"/>
    </source>
</evidence>
<keyword evidence="2" id="KW-0472">Membrane</keyword>
<dbReference type="InterPro" id="IPR000189">
    <property type="entry name" value="Transglyc_AS"/>
</dbReference>
<accession>A0A0L6W0K9</accession>
<dbReference type="SUPFAM" id="SSF53955">
    <property type="entry name" value="Lysozyme-like"/>
    <property type="match status" value="1"/>
</dbReference>
<feature type="domain" description="Transglycosylase SLT" evidence="3">
    <location>
        <begin position="210"/>
        <end position="302"/>
    </location>
</feature>
<name>A0A0L6W0K9_9FIRM</name>
<dbReference type="Gene3D" id="1.10.530.10">
    <property type="match status" value="1"/>
</dbReference>
<feature type="transmembrane region" description="Helical" evidence="2">
    <location>
        <begin position="35"/>
        <end position="58"/>
    </location>
</feature>
<evidence type="ECO:0000259" key="3">
    <source>
        <dbReference type="Pfam" id="PF01464"/>
    </source>
</evidence>
<dbReference type="EMBL" id="LGTE01000025">
    <property type="protein sequence ID" value="KNZ68619.1"/>
    <property type="molecule type" value="Genomic_DNA"/>
</dbReference>
<gene>
    <name evidence="4" type="ORF">Tfer_2793</name>
</gene>
<comment type="similarity">
    <text evidence="1">Belongs to the transglycosylase Slt family.</text>
</comment>
<comment type="caution">
    <text evidence="4">The sequence shown here is derived from an EMBL/GenBank/DDBJ whole genome shotgun (WGS) entry which is preliminary data.</text>
</comment>
<keyword evidence="2" id="KW-0812">Transmembrane</keyword>
<dbReference type="PROSITE" id="PS00922">
    <property type="entry name" value="TRANSGLYCOSYLASE"/>
    <property type="match status" value="1"/>
</dbReference>
<dbReference type="PANTHER" id="PTHR37423">
    <property type="entry name" value="SOLUBLE LYTIC MUREIN TRANSGLYCOSYLASE-RELATED"/>
    <property type="match status" value="1"/>
</dbReference>
<keyword evidence="2" id="KW-1133">Transmembrane helix</keyword>
<evidence type="ECO:0000256" key="2">
    <source>
        <dbReference type="SAM" id="Phobius"/>
    </source>
</evidence>
<dbReference type="GO" id="GO:0000270">
    <property type="term" value="P:peptidoglycan metabolic process"/>
    <property type="evidence" value="ECO:0007669"/>
    <property type="project" value="InterPro"/>
</dbReference>
<sequence>MEVIRANGIYTGLNLPALSLYERVRVLKINWKHKLMWFLDVRTVWLLLLLCFFMMIYYEPFGNKVITFLAGVEPPFSELPPKAKFDEKTTIVYKREKLTVVRTNLKNSVLLIKKSLGFGDVAEGKLVSAVDSMPVSRKIEGDFLRGQPDTRHVEDTWDILKDNLIDAGKAFGEALMVRIVTIDNKPMIVENDRIVPYDRTDRILRWADEIEKASRKYGVAPEIIAAVMEQESGGDPQAVSHAGAIGLMQLMPSTARWLGVNPYNAKENIDGGTRYLARLLAQFGNLEQALAAYNAGPGNVINGNYLYISETQNYVRNVPRLILKYKQKFSTMEVNAQKQ</sequence>
<dbReference type="InterPro" id="IPR023346">
    <property type="entry name" value="Lysozyme-like_dom_sf"/>
</dbReference>
<dbReference type="Proteomes" id="UP000037175">
    <property type="component" value="Unassembled WGS sequence"/>
</dbReference>
<dbReference type="GO" id="GO:0008933">
    <property type="term" value="F:peptidoglycan lytic transglycosylase activity"/>
    <property type="evidence" value="ECO:0007669"/>
    <property type="project" value="InterPro"/>
</dbReference>
<dbReference type="Pfam" id="PF01464">
    <property type="entry name" value="SLT"/>
    <property type="match status" value="1"/>
</dbReference>
<organism evidence="4 5">
    <name type="scientific">Thermincola ferriacetica</name>
    <dbReference type="NCBI Taxonomy" id="281456"/>
    <lineage>
        <taxon>Bacteria</taxon>
        <taxon>Bacillati</taxon>
        <taxon>Bacillota</taxon>
        <taxon>Clostridia</taxon>
        <taxon>Eubacteriales</taxon>
        <taxon>Thermincolaceae</taxon>
        <taxon>Thermincola</taxon>
    </lineage>
</organism>
<reference evidence="5" key="1">
    <citation type="submission" date="2015-07" db="EMBL/GenBank/DDBJ databases">
        <title>Complete Genome of Thermincola ferriacetica strain Z-0001T.</title>
        <authorList>
            <person name="Lusk B."/>
            <person name="Badalamenti J.P."/>
            <person name="Parameswaran P."/>
            <person name="Bond D.R."/>
            <person name="Torres C.I."/>
        </authorList>
    </citation>
    <scope>NUCLEOTIDE SEQUENCE [LARGE SCALE GENOMIC DNA]</scope>
    <source>
        <strain evidence="5">Z-0001</strain>
    </source>
</reference>
<evidence type="ECO:0000313" key="5">
    <source>
        <dbReference type="Proteomes" id="UP000037175"/>
    </source>
</evidence>
<proteinExistence type="inferred from homology"/>
<dbReference type="GO" id="GO:0016020">
    <property type="term" value="C:membrane"/>
    <property type="evidence" value="ECO:0007669"/>
    <property type="project" value="InterPro"/>
</dbReference>
<evidence type="ECO:0000256" key="1">
    <source>
        <dbReference type="ARBA" id="ARBA00007734"/>
    </source>
</evidence>
<dbReference type="CDD" id="cd00254">
    <property type="entry name" value="LT-like"/>
    <property type="match status" value="1"/>
</dbReference>